<evidence type="ECO:0000256" key="1">
    <source>
        <dbReference type="ARBA" id="ARBA00006484"/>
    </source>
</evidence>
<dbReference type="SUPFAM" id="SSF51735">
    <property type="entry name" value="NAD(P)-binding Rossmann-fold domains"/>
    <property type="match status" value="1"/>
</dbReference>
<dbReference type="AlphaFoldDB" id="A0A0U1LXN7"/>
<dbReference type="InterPro" id="IPR002938">
    <property type="entry name" value="FAD-bd"/>
</dbReference>
<evidence type="ECO:0000256" key="3">
    <source>
        <dbReference type="ARBA" id="ARBA00022827"/>
    </source>
</evidence>
<sequence>MMSHNAPVDLLIVGAGPSGLMAACWATKYDISVRIIDQKPGRTPTGHADGLQSRTLEILDSFGLVEPILKQGMADVESCYWGPTRSEIMDNIQRFQKKASNDAEKSRFGKVLLNQGAIEQVFLDFLEEQQNISIEMHKKAESLQIASIGDDDEGFPVSLGIRHTGQGEKGETESMETINARYLIACDGAHSWVRNELGVLFEGHSDDSTWGVLDIVPITKFPDIRQSCAIQSTVHGSIMTEQEAVQPSKDLPQALVETAEKIMAPYSLKYEICDWCSLYTVGRRLAKTYRPHDRIFLVGDAAHTHSPMGGQGAVLAGQMDPFILATYESERRPVAEKLMTLDSQLVQEYEYEGTKDPRYISQARDSYAGFMSGVDVKYGYSSLVDNRTGDGATSLAKHITLVALVTGGGSGIGLMATQALAVNGAKVYVVGRTQEKLDRVAELYGKGIDGQIIALPSADVSTKEGVAQAHKDFEAREKHLSILINNAGISSSTTEDTERDTPHGLRETLFDQDGQTVEDWQAVYRTNVCQLYFMASTFLPLLNKGTEVEYGWSSTVINISSISGIVKLSQHHFSYNTSKAAAIHLTNMLAHEVSSSGLKIRINNIAPGVFPSEMTTQGSNEAQKSALPKEKYENKIPAGRPGNDRDMGNAVLFATSNQYVNGQTIVVDGGYVLSAGSL</sequence>
<dbReference type="Gene3D" id="3.50.50.60">
    <property type="entry name" value="FAD/NAD(P)-binding domain"/>
    <property type="match status" value="1"/>
</dbReference>
<dbReference type="PRINTS" id="PR00080">
    <property type="entry name" value="SDRFAMILY"/>
</dbReference>
<dbReference type="STRING" id="28573.A0A0U1LXN7"/>
<dbReference type="Proteomes" id="UP000054383">
    <property type="component" value="Unassembled WGS sequence"/>
</dbReference>
<evidence type="ECO:0000259" key="7">
    <source>
        <dbReference type="Pfam" id="PF01494"/>
    </source>
</evidence>
<keyword evidence="9" id="KW-1185">Reference proteome</keyword>
<evidence type="ECO:0000256" key="2">
    <source>
        <dbReference type="ARBA" id="ARBA00022630"/>
    </source>
</evidence>
<dbReference type="InterPro" id="IPR036188">
    <property type="entry name" value="FAD/NAD-bd_sf"/>
</dbReference>
<dbReference type="SUPFAM" id="SSF51905">
    <property type="entry name" value="FAD/NAD(P)-binding domain"/>
    <property type="match status" value="1"/>
</dbReference>
<name>A0A0U1LXN7_TALIS</name>
<proteinExistence type="inferred from homology"/>
<dbReference type="Gene3D" id="3.30.9.10">
    <property type="entry name" value="D-Amino Acid Oxidase, subunit A, domain 2"/>
    <property type="match status" value="1"/>
</dbReference>
<dbReference type="Pfam" id="PF00106">
    <property type="entry name" value="adh_short"/>
    <property type="match status" value="1"/>
</dbReference>
<dbReference type="InterPro" id="IPR036291">
    <property type="entry name" value="NAD(P)-bd_dom_sf"/>
</dbReference>
<protein>
    <submittedName>
        <fullName evidence="8">Short-chain dehydrogenase</fullName>
    </submittedName>
</protein>
<dbReference type="GO" id="GO:0071949">
    <property type="term" value="F:FAD binding"/>
    <property type="evidence" value="ECO:0007669"/>
    <property type="project" value="InterPro"/>
</dbReference>
<dbReference type="SUPFAM" id="SSF54373">
    <property type="entry name" value="FAD-linked reductases, C-terminal domain"/>
    <property type="match status" value="1"/>
</dbReference>
<gene>
    <name evidence="8" type="ORF">PISL3812_04615</name>
</gene>
<evidence type="ECO:0000313" key="8">
    <source>
        <dbReference type="EMBL" id="CRG87596.1"/>
    </source>
</evidence>
<dbReference type="GO" id="GO:0016491">
    <property type="term" value="F:oxidoreductase activity"/>
    <property type="evidence" value="ECO:0007669"/>
    <property type="project" value="UniProtKB-KW"/>
</dbReference>
<keyword evidence="2" id="KW-0285">Flavoprotein</keyword>
<dbReference type="Gene3D" id="3.40.50.720">
    <property type="entry name" value="NAD(P)-binding Rossmann-like Domain"/>
    <property type="match status" value="1"/>
</dbReference>
<dbReference type="Pfam" id="PF01494">
    <property type="entry name" value="FAD_binding_3"/>
    <property type="match status" value="1"/>
</dbReference>
<keyword evidence="3" id="KW-0274">FAD</keyword>
<dbReference type="OrthoDB" id="3819888at2759"/>
<dbReference type="PROSITE" id="PS00061">
    <property type="entry name" value="ADH_SHORT"/>
    <property type="match status" value="1"/>
</dbReference>
<dbReference type="PRINTS" id="PR00081">
    <property type="entry name" value="GDHRDH"/>
</dbReference>
<keyword evidence="5" id="KW-0560">Oxidoreductase</keyword>
<feature type="domain" description="FAD-binding" evidence="7">
    <location>
        <begin position="8"/>
        <end position="340"/>
    </location>
</feature>
<evidence type="ECO:0000256" key="5">
    <source>
        <dbReference type="ARBA" id="ARBA00023002"/>
    </source>
</evidence>
<feature type="compositionally biased region" description="Polar residues" evidence="6">
    <location>
        <begin position="613"/>
        <end position="623"/>
    </location>
</feature>
<dbReference type="InterPro" id="IPR052178">
    <property type="entry name" value="Sec_Metab_Biosynth_SDR"/>
</dbReference>
<evidence type="ECO:0000256" key="4">
    <source>
        <dbReference type="ARBA" id="ARBA00022857"/>
    </source>
</evidence>
<dbReference type="PANTHER" id="PTHR43618">
    <property type="entry name" value="7-ALPHA-HYDROXYSTEROID DEHYDROGENASE"/>
    <property type="match status" value="1"/>
</dbReference>
<dbReference type="InterPro" id="IPR020904">
    <property type="entry name" value="Sc_DH/Rdtase_CS"/>
</dbReference>
<dbReference type="CDD" id="cd05233">
    <property type="entry name" value="SDR_c"/>
    <property type="match status" value="1"/>
</dbReference>
<accession>A0A0U1LXN7</accession>
<dbReference type="EMBL" id="CVMT01000003">
    <property type="protein sequence ID" value="CRG87596.1"/>
    <property type="molecule type" value="Genomic_DNA"/>
</dbReference>
<dbReference type="InterPro" id="IPR002347">
    <property type="entry name" value="SDR_fam"/>
</dbReference>
<organism evidence="8 9">
    <name type="scientific">Talaromyces islandicus</name>
    <name type="common">Penicillium islandicum</name>
    <dbReference type="NCBI Taxonomy" id="28573"/>
    <lineage>
        <taxon>Eukaryota</taxon>
        <taxon>Fungi</taxon>
        <taxon>Dikarya</taxon>
        <taxon>Ascomycota</taxon>
        <taxon>Pezizomycotina</taxon>
        <taxon>Eurotiomycetes</taxon>
        <taxon>Eurotiomycetidae</taxon>
        <taxon>Eurotiales</taxon>
        <taxon>Trichocomaceae</taxon>
        <taxon>Talaromyces</taxon>
        <taxon>Talaromyces sect. Islandici</taxon>
    </lineage>
</organism>
<dbReference type="PANTHER" id="PTHR43618:SF4">
    <property type="entry name" value="SHORT CHAIN DEHYDROGENASE_REDUCTASE FAMILY (AFU_ORTHOLOGUE AFUA_7G04540)"/>
    <property type="match status" value="1"/>
</dbReference>
<comment type="similarity">
    <text evidence="1">Belongs to the short-chain dehydrogenases/reductases (SDR) family.</text>
</comment>
<reference evidence="8 9" key="1">
    <citation type="submission" date="2015-04" db="EMBL/GenBank/DDBJ databases">
        <authorList>
            <person name="Syromyatnikov M.Y."/>
            <person name="Popov V.N."/>
        </authorList>
    </citation>
    <scope>NUCLEOTIDE SEQUENCE [LARGE SCALE GENOMIC DNA]</scope>
    <source>
        <strain evidence="8">WF-38-12</strain>
    </source>
</reference>
<evidence type="ECO:0000256" key="6">
    <source>
        <dbReference type="SAM" id="MobiDB-lite"/>
    </source>
</evidence>
<keyword evidence="4" id="KW-0521">NADP</keyword>
<feature type="region of interest" description="Disordered" evidence="6">
    <location>
        <begin position="613"/>
        <end position="644"/>
    </location>
</feature>
<evidence type="ECO:0000313" key="9">
    <source>
        <dbReference type="Proteomes" id="UP000054383"/>
    </source>
</evidence>